<dbReference type="InParanoid" id="A4VCT3"/>
<protein>
    <submittedName>
        <fullName evidence="1">Uncharacterized protein</fullName>
    </submittedName>
</protein>
<dbReference type="Proteomes" id="UP000009168">
    <property type="component" value="Unassembled WGS sequence"/>
</dbReference>
<dbReference type="HOGENOM" id="CLU_2676559_0_0_1"/>
<reference evidence="2" key="1">
    <citation type="journal article" date="2006" name="PLoS Biol.">
        <title>Macronuclear genome sequence of the ciliate Tetrahymena thermophila, a model eukaryote.</title>
        <authorList>
            <person name="Eisen J.A."/>
            <person name="Coyne R.S."/>
            <person name="Wu M."/>
            <person name="Wu D."/>
            <person name="Thiagarajan M."/>
            <person name="Wortman J.R."/>
            <person name="Badger J.H."/>
            <person name="Ren Q."/>
            <person name="Amedeo P."/>
            <person name="Jones K.M."/>
            <person name="Tallon L.J."/>
            <person name="Delcher A.L."/>
            <person name="Salzberg S.L."/>
            <person name="Silva J.C."/>
            <person name="Haas B.J."/>
            <person name="Majoros W.H."/>
            <person name="Farzad M."/>
            <person name="Carlton J.M."/>
            <person name="Smith R.K. Jr."/>
            <person name="Garg J."/>
            <person name="Pearlman R.E."/>
            <person name="Karrer K.M."/>
            <person name="Sun L."/>
            <person name="Manning G."/>
            <person name="Elde N.C."/>
            <person name="Turkewitz A.P."/>
            <person name="Asai D.J."/>
            <person name="Wilkes D.E."/>
            <person name="Wang Y."/>
            <person name="Cai H."/>
            <person name="Collins K."/>
            <person name="Stewart B.A."/>
            <person name="Lee S.R."/>
            <person name="Wilamowska K."/>
            <person name="Weinberg Z."/>
            <person name="Ruzzo W.L."/>
            <person name="Wloga D."/>
            <person name="Gaertig J."/>
            <person name="Frankel J."/>
            <person name="Tsao C.-C."/>
            <person name="Gorovsky M.A."/>
            <person name="Keeling P.J."/>
            <person name="Waller R.F."/>
            <person name="Patron N.J."/>
            <person name="Cherry J.M."/>
            <person name="Stover N.A."/>
            <person name="Krieger C.J."/>
            <person name="del Toro C."/>
            <person name="Ryder H.F."/>
            <person name="Williamson S.C."/>
            <person name="Barbeau R.A."/>
            <person name="Hamilton E.P."/>
            <person name="Orias E."/>
        </authorList>
    </citation>
    <scope>NUCLEOTIDE SEQUENCE [LARGE SCALE GENOMIC DNA]</scope>
    <source>
        <strain evidence="2">SB210</strain>
    </source>
</reference>
<gene>
    <name evidence="1" type="ORF">TTHERM_00697439</name>
</gene>
<dbReference type="KEGG" id="tet:TTHERM_00697439"/>
<dbReference type="GeneID" id="7826399"/>
<name>A4VCT3_TETTS</name>
<evidence type="ECO:0000313" key="2">
    <source>
        <dbReference type="Proteomes" id="UP000009168"/>
    </source>
</evidence>
<proteinExistence type="predicted"/>
<accession>A4VCT3</accession>
<evidence type="ECO:0000313" key="1">
    <source>
        <dbReference type="EMBL" id="EDK31345.1"/>
    </source>
</evidence>
<keyword evidence="2" id="KW-1185">Reference proteome</keyword>
<sequence length="75" mass="9208">MNLWQGLEAIVKNDSKFYWFIQFNKYIFFKKQNNYQILILYNHSNINFSIVSISNQNYLLLRFKANFMQHSLHLL</sequence>
<organism evidence="1 2">
    <name type="scientific">Tetrahymena thermophila (strain SB210)</name>
    <dbReference type="NCBI Taxonomy" id="312017"/>
    <lineage>
        <taxon>Eukaryota</taxon>
        <taxon>Sar</taxon>
        <taxon>Alveolata</taxon>
        <taxon>Ciliophora</taxon>
        <taxon>Intramacronucleata</taxon>
        <taxon>Oligohymenophorea</taxon>
        <taxon>Hymenostomatida</taxon>
        <taxon>Tetrahymenina</taxon>
        <taxon>Tetrahymenidae</taxon>
        <taxon>Tetrahymena</taxon>
    </lineage>
</organism>
<dbReference type="EMBL" id="GG662372">
    <property type="protein sequence ID" value="EDK31345.1"/>
    <property type="molecule type" value="Genomic_DNA"/>
</dbReference>
<dbReference type="RefSeq" id="XP_001471467.1">
    <property type="nucleotide sequence ID" value="XM_001471417.1"/>
</dbReference>
<dbReference type="AlphaFoldDB" id="A4VCT3"/>